<gene>
    <name evidence="2" type="ORF">DI603_13340</name>
</gene>
<reference evidence="2 3" key="1">
    <citation type="submission" date="2017-08" db="EMBL/GenBank/DDBJ databases">
        <title>Infants hospitalized years apart are colonized by the same room-sourced microbial strains.</title>
        <authorList>
            <person name="Brooks B."/>
            <person name="Olm M.R."/>
            <person name="Firek B.A."/>
            <person name="Baker R."/>
            <person name="Thomas B.C."/>
            <person name="Morowitz M.J."/>
            <person name="Banfield J.F."/>
        </authorList>
    </citation>
    <scope>NUCLEOTIDE SEQUENCE [LARGE SCALE GENOMIC DNA]</scope>
    <source>
        <strain evidence="2">S2_012_000_R2_81</strain>
    </source>
</reference>
<dbReference type="EMBL" id="QFOD01000012">
    <property type="protein sequence ID" value="PZP30917.1"/>
    <property type="molecule type" value="Genomic_DNA"/>
</dbReference>
<dbReference type="AlphaFoldDB" id="A0A2W5DP50"/>
<evidence type="ECO:0000259" key="1">
    <source>
        <dbReference type="Pfam" id="PF04187"/>
    </source>
</evidence>
<feature type="domain" description="Haem-binding uptake Tiki superfamily ChaN" evidence="1">
    <location>
        <begin position="59"/>
        <end position="258"/>
    </location>
</feature>
<evidence type="ECO:0000313" key="2">
    <source>
        <dbReference type="EMBL" id="PZP30917.1"/>
    </source>
</evidence>
<proteinExistence type="predicted"/>
<dbReference type="Proteomes" id="UP000249633">
    <property type="component" value="Unassembled WGS sequence"/>
</dbReference>
<dbReference type="InterPro" id="IPR007314">
    <property type="entry name" value="Cofac_haem-bd_dom"/>
</dbReference>
<name>A0A2W5DP50_9BURK</name>
<dbReference type="Gene3D" id="3.40.50.11550">
    <property type="match status" value="2"/>
</dbReference>
<evidence type="ECO:0000313" key="3">
    <source>
        <dbReference type="Proteomes" id="UP000249633"/>
    </source>
</evidence>
<dbReference type="CDD" id="cd14727">
    <property type="entry name" value="ChanN-like"/>
    <property type="match status" value="1"/>
</dbReference>
<comment type="caution">
    <text evidence="2">The sequence shown here is derived from an EMBL/GenBank/DDBJ whole genome shotgun (WGS) entry which is preliminary data.</text>
</comment>
<accession>A0A2W5DP50</accession>
<organism evidence="2 3">
    <name type="scientific">Roseateles depolymerans</name>
    <dbReference type="NCBI Taxonomy" id="76731"/>
    <lineage>
        <taxon>Bacteria</taxon>
        <taxon>Pseudomonadati</taxon>
        <taxon>Pseudomonadota</taxon>
        <taxon>Betaproteobacteria</taxon>
        <taxon>Burkholderiales</taxon>
        <taxon>Sphaerotilaceae</taxon>
        <taxon>Roseateles</taxon>
    </lineage>
</organism>
<sequence>MLASAGGAAGLREISVPGRPYPLYPAVMIRARMKTRCAALALSSLLLAACAGQPPAPPQTDFVLLGEVHDNAVQHRLRAERLRALLADGRPTAVVFEQMPAARQAELAAAQQQHPRDVDAVVDAGQLDRKGWKWPLHQPLFEASLAGGARVLGGNLGRDELRRLMREGDAAWPPELLALVRQTPWSEAQQQAQLKAIADGHCGALPAAMQAPMATAQRARDASLAQALLAARAAGAQRVVLIAGNGHVDRALGVPRYLEAAGVAPETIHAVGYLEAGGGDTGRYDERVETAAAEREDPCKALRQR</sequence>
<protein>
    <recommendedName>
        <fullName evidence="1">Haem-binding uptake Tiki superfamily ChaN domain-containing protein</fullName>
    </recommendedName>
</protein>
<dbReference type="Pfam" id="PF04187">
    <property type="entry name" value="Cofac_haem_bdg"/>
    <property type="match status" value="1"/>
</dbReference>
<dbReference type="SUPFAM" id="SSF159501">
    <property type="entry name" value="EreA/ChaN-like"/>
    <property type="match status" value="1"/>
</dbReference>